<evidence type="ECO:0000313" key="10">
    <source>
        <dbReference type="Proteomes" id="UP000091956"/>
    </source>
</evidence>
<keyword evidence="6 7" id="KW-0472">Membrane</keyword>
<feature type="transmembrane region" description="Helical" evidence="7">
    <location>
        <begin position="70"/>
        <end position="88"/>
    </location>
</feature>
<comment type="similarity">
    <text evidence="2">Belongs to the major facilitator superfamily. TCR/Tet family.</text>
</comment>
<dbReference type="InterPro" id="IPR036259">
    <property type="entry name" value="MFS_trans_sf"/>
</dbReference>
<keyword evidence="10" id="KW-1185">Reference proteome</keyword>
<dbReference type="Gene3D" id="1.20.1250.20">
    <property type="entry name" value="MFS general substrate transporter like domains"/>
    <property type="match status" value="2"/>
</dbReference>
<proteinExistence type="inferred from homology"/>
<organism evidence="9 10">
    <name type="scientific">Pseudogymnoascus verrucosus</name>
    <dbReference type="NCBI Taxonomy" id="342668"/>
    <lineage>
        <taxon>Eukaryota</taxon>
        <taxon>Fungi</taxon>
        <taxon>Dikarya</taxon>
        <taxon>Ascomycota</taxon>
        <taxon>Pezizomycotina</taxon>
        <taxon>Leotiomycetes</taxon>
        <taxon>Thelebolales</taxon>
        <taxon>Thelebolaceae</taxon>
        <taxon>Pseudogymnoascus</taxon>
    </lineage>
</organism>
<accession>A0A1B8G7U1</accession>
<feature type="transmembrane region" description="Helical" evidence="7">
    <location>
        <begin position="108"/>
        <end position="126"/>
    </location>
</feature>
<dbReference type="PANTHER" id="PTHR23501:SF12">
    <property type="entry name" value="MAJOR FACILITATOR SUPERFAMILY (MFS) PROFILE DOMAIN-CONTAINING PROTEIN-RELATED"/>
    <property type="match status" value="1"/>
</dbReference>
<feature type="transmembrane region" description="Helical" evidence="7">
    <location>
        <begin position="467"/>
        <end position="491"/>
    </location>
</feature>
<evidence type="ECO:0000256" key="1">
    <source>
        <dbReference type="ARBA" id="ARBA00004141"/>
    </source>
</evidence>
<dbReference type="GO" id="GO:0022857">
    <property type="term" value="F:transmembrane transporter activity"/>
    <property type="evidence" value="ECO:0007669"/>
    <property type="project" value="InterPro"/>
</dbReference>
<feature type="transmembrane region" description="Helical" evidence="7">
    <location>
        <begin position="267"/>
        <end position="291"/>
    </location>
</feature>
<dbReference type="AlphaFoldDB" id="A0A1B8G7U1"/>
<feature type="transmembrane region" description="Helical" evidence="7">
    <location>
        <begin position="339"/>
        <end position="359"/>
    </location>
</feature>
<name>A0A1B8G7U1_9PEZI</name>
<keyword evidence="3" id="KW-0813">Transport</keyword>
<evidence type="ECO:0000256" key="5">
    <source>
        <dbReference type="ARBA" id="ARBA00022989"/>
    </source>
</evidence>
<feature type="transmembrane region" description="Helical" evidence="7">
    <location>
        <begin position="436"/>
        <end position="455"/>
    </location>
</feature>
<dbReference type="InterPro" id="IPR020846">
    <property type="entry name" value="MFS_dom"/>
</dbReference>
<feature type="transmembrane region" description="Helical" evidence="7">
    <location>
        <begin position="163"/>
        <end position="184"/>
    </location>
</feature>
<dbReference type="Proteomes" id="UP000091956">
    <property type="component" value="Unassembled WGS sequence"/>
</dbReference>
<dbReference type="InterPro" id="IPR011701">
    <property type="entry name" value="MFS"/>
</dbReference>
<reference evidence="10" key="2">
    <citation type="journal article" date="2018" name="Nat. Commun.">
        <title>Extreme sensitivity to ultraviolet light in the fungal pathogen causing white-nose syndrome of bats.</title>
        <authorList>
            <person name="Palmer J.M."/>
            <person name="Drees K.P."/>
            <person name="Foster J.T."/>
            <person name="Lindner D.L."/>
        </authorList>
    </citation>
    <scope>NUCLEOTIDE SEQUENCE [LARGE SCALE GENOMIC DNA]</scope>
    <source>
        <strain evidence="10">UAMH 10579</strain>
    </source>
</reference>
<comment type="subcellular location">
    <subcellularLocation>
        <location evidence="1">Membrane</location>
        <topology evidence="1">Multi-pass membrane protein</topology>
    </subcellularLocation>
</comment>
<dbReference type="Pfam" id="PF07690">
    <property type="entry name" value="MFS_1"/>
    <property type="match status" value="1"/>
</dbReference>
<dbReference type="PANTHER" id="PTHR23501">
    <property type="entry name" value="MAJOR FACILITATOR SUPERFAMILY"/>
    <property type="match status" value="1"/>
</dbReference>
<dbReference type="PROSITE" id="PS50850">
    <property type="entry name" value="MFS"/>
    <property type="match status" value="1"/>
</dbReference>
<dbReference type="GeneID" id="28843507"/>
<evidence type="ECO:0000256" key="7">
    <source>
        <dbReference type="SAM" id="Phobius"/>
    </source>
</evidence>
<keyword evidence="4 7" id="KW-0812">Transmembrane</keyword>
<gene>
    <name evidence="9" type="ORF">VE01_10121</name>
</gene>
<feature type="domain" description="Major facilitator superfamily (MFS) profile" evidence="8">
    <location>
        <begin position="73"/>
        <end position="567"/>
    </location>
</feature>
<protein>
    <recommendedName>
        <fullName evidence="8">Major facilitator superfamily (MFS) profile domain-containing protein</fullName>
    </recommendedName>
</protein>
<feature type="transmembrane region" description="Helical" evidence="7">
    <location>
        <begin position="297"/>
        <end position="318"/>
    </location>
</feature>
<reference evidence="9 10" key="1">
    <citation type="submission" date="2016-03" db="EMBL/GenBank/DDBJ databases">
        <title>Comparative genomics of Pseudogymnoascus destructans, the fungus causing white-nose syndrome of bats.</title>
        <authorList>
            <person name="Palmer J.M."/>
            <person name="Drees K.P."/>
            <person name="Foster J.T."/>
            <person name="Lindner D.L."/>
        </authorList>
    </citation>
    <scope>NUCLEOTIDE SEQUENCE [LARGE SCALE GENOMIC DNA]</scope>
    <source>
        <strain evidence="9 10">UAMH 10579</strain>
    </source>
</reference>
<evidence type="ECO:0000256" key="6">
    <source>
        <dbReference type="ARBA" id="ARBA00023136"/>
    </source>
</evidence>
<dbReference type="EMBL" id="KV460278">
    <property type="protein sequence ID" value="OBT91900.1"/>
    <property type="molecule type" value="Genomic_DNA"/>
</dbReference>
<feature type="transmembrane region" description="Helical" evidence="7">
    <location>
        <begin position="404"/>
        <end position="424"/>
    </location>
</feature>
<evidence type="ECO:0000256" key="4">
    <source>
        <dbReference type="ARBA" id="ARBA00022692"/>
    </source>
</evidence>
<feature type="transmembrane region" description="Helical" evidence="7">
    <location>
        <begin position="138"/>
        <end position="157"/>
    </location>
</feature>
<keyword evidence="5 7" id="KW-1133">Transmembrane helix</keyword>
<sequence>MSTTSGDTYVATKDLKGVIPDVHLNVEKPIDQDASKRTSVTDVDIDPVADEKQEAVEAAAPVRDITGWKWGLVVVAILSSIFLFALDNTVVADIQPAIIANFGDIQKLPWLTGAFLIGSASTNLVWGKVYGQMEAKITYLISLVIFEVGSALCGAAPTMNALIIGRVIAGVGGSGMYVGVMTLLSVTTSLQERPMYVGLTGLLWGIGTVLGPIIGGAFTDSSAGWRWAFYINLVIGGAFAPVYLFMLPKSDPRKGVPVLRRFKELDWVGTVILMGAFVSFIMAVSFGGILYAWNSGQIIACFVVAFSLFGIFAVQQELAIFTTVEQRIFPVQFLRSRTMLLLFAETSSAATGIVVPLYMIPLFFQFTQGDTALQAGVRILPYIFLMVFGCIVNGAVLSKYGYYMPWYLGGGILFVIGSALMYTIDSSSTAAQVYGFSVLLGVGVGVFCQASFSVAQGTVKPSEIPSAVGFITCAQITGITISIAIANSVFLNGAEEGIAKLMPDVPRDQIQSAIAGVGSKFVQSLPLEMRQKVLDAIIEAMSKAYVLCITAGALAIVLSLFLKRERLFVAPGLA</sequence>
<dbReference type="GO" id="GO:0005886">
    <property type="term" value="C:plasma membrane"/>
    <property type="evidence" value="ECO:0007669"/>
    <property type="project" value="TreeGrafter"/>
</dbReference>
<evidence type="ECO:0000313" key="9">
    <source>
        <dbReference type="EMBL" id="OBT91900.1"/>
    </source>
</evidence>
<dbReference type="RefSeq" id="XP_018125633.1">
    <property type="nucleotide sequence ID" value="XM_018279528.2"/>
</dbReference>
<dbReference type="SUPFAM" id="SSF103473">
    <property type="entry name" value="MFS general substrate transporter"/>
    <property type="match status" value="1"/>
</dbReference>
<feature type="transmembrane region" description="Helical" evidence="7">
    <location>
        <begin position="544"/>
        <end position="562"/>
    </location>
</feature>
<dbReference type="OrthoDB" id="10021397at2759"/>
<evidence type="ECO:0000256" key="2">
    <source>
        <dbReference type="ARBA" id="ARBA00007520"/>
    </source>
</evidence>
<feature type="transmembrane region" description="Helical" evidence="7">
    <location>
        <begin position="379"/>
        <end position="397"/>
    </location>
</feature>
<feature type="transmembrane region" description="Helical" evidence="7">
    <location>
        <begin position="227"/>
        <end position="246"/>
    </location>
</feature>
<evidence type="ECO:0000259" key="8">
    <source>
        <dbReference type="PROSITE" id="PS50850"/>
    </source>
</evidence>
<dbReference type="CDD" id="cd17502">
    <property type="entry name" value="MFS_Azr1_MDR_like"/>
    <property type="match status" value="1"/>
</dbReference>
<feature type="transmembrane region" description="Helical" evidence="7">
    <location>
        <begin position="196"/>
        <end position="215"/>
    </location>
</feature>
<dbReference type="FunFam" id="1.20.1250.20:FF:000429">
    <property type="entry name" value="MFS drug efflux transporter, putative"/>
    <property type="match status" value="1"/>
</dbReference>
<evidence type="ECO:0000256" key="3">
    <source>
        <dbReference type="ARBA" id="ARBA00022448"/>
    </source>
</evidence>